<gene>
    <name evidence="12" type="ORF">SCF082_LOCUS21758</name>
</gene>
<dbReference type="Gene3D" id="1.50.10.20">
    <property type="match status" value="2"/>
</dbReference>
<keyword evidence="4" id="KW-0808">Transferase</keyword>
<feature type="transmembrane region" description="Helical" evidence="10">
    <location>
        <begin position="412"/>
        <end position="431"/>
    </location>
</feature>
<dbReference type="Proteomes" id="UP001642464">
    <property type="component" value="Unassembled WGS sequence"/>
</dbReference>
<evidence type="ECO:0000256" key="3">
    <source>
        <dbReference type="ARBA" id="ARBA00022602"/>
    </source>
</evidence>
<keyword evidence="6" id="KW-0677">Repeat</keyword>
<feature type="domain" description="Prenyltransferase alpha-alpha toroid" evidence="11">
    <location>
        <begin position="686"/>
        <end position="815"/>
    </location>
</feature>
<dbReference type="PANTHER" id="PTHR11774:SF11">
    <property type="entry name" value="GERANYLGERANYL TRANSFERASE TYPE-2 SUBUNIT BETA"/>
    <property type="match status" value="1"/>
</dbReference>
<keyword evidence="10" id="KW-1133">Transmembrane helix</keyword>
<evidence type="ECO:0000256" key="1">
    <source>
        <dbReference type="ARBA" id="ARBA00001947"/>
    </source>
</evidence>
<evidence type="ECO:0000256" key="8">
    <source>
        <dbReference type="ARBA" id="ARBA00030816"/>
    </source>
</evidence>
<evidence type="ECO:0000256" key="5">
    <source>
        <dbReference type="ARBA" id="ARBA00022723"/>
    </source>
</evidence>
<evidence type="ECO:0000313" key="12">
    <source>
        <dbReference type="EMBL" id="CAK9036501.1"/>
    </source>
</evidence>
<evidence type="ECO:0000256" key="7">
    <source>
        <dbReference type="ARBA" id="ARBA00022833"/>
    </source>
</evidence>
<evidence type="ECO:0000256" key="9">
    <source>
        <dbReference type="ARBA" id="ARBA00032766"/>
    </source>
</evidence>
<keyword evidence="3" id="KW-0637">Prenyltransferase</keyword>
<sequence>VSRPQDFRWLWAECGPRCRSGGDTLRGTLGWALLVLCMFDALERLPHRGVVAFIAGLQQADGSFASDAWGEAPAGSWMVKNLTQHPSMSFGEVVALPASCSTPGVEPDCLEQLRQDCLAASEKCFCGDYGYLFHEGFASFLETNASEEEGASFFYCCSLESCKHLAHNYDSAGLALLIVGVIGVLISTLYLQLPRRIVTLKPNDEEYLAPAWRGDGAALHDQVPFHEWCVNLEDLRQFRRLVMHAVAQGQLRPTERDPFEVMDWTVGPSVYTVTDQFITPVTKAAGRMSWALLKHPEGLTCNVFITHCWAEGIYEFLDRVEQSWPRGALGAYVCFLSNPQNLDISRLLASPKESPFAMALASASTVLVIPNERVSIYTRLWCVLRVGLWFIAVQGGSFLMEVRNFRPPVLLAGGYLYAMLAAFGIAAIALSPPYLSEHLKRLSVAVSCTLMSTLGARLDLITEMGELGWMVSKLSWFQLCCCLEIDRVMTSDAYLRSQFLQRGFSGRLVEAECSAVADKENIHHELALSGKAQEVEDAVQTLMHMNLVTPELESIVSLAGTLGDVSYFRWFLVSFGVMVWAIFPLVNYGLGPGNKFSAFHGTLLVEAILWLALLAWLPPERQTFATSWMKVWLLHLLVFDIYDYGSDNQSLVAAAVVGPLCILVSLAGPLRVARIPCLGILLIKLFAYCALSSLTILDALDQIDVDACVDWILRCMNYEGSFGPVPRAESHAAYVFCAVQALALVDALEAVDVDRLGWWLCERQTPSGGFNGRPEKAPDVCYSWWILSALVTLDRAHWIDMEKLADFIALAQDQEEILGSRGAEVRRECFGLDESSIFHIISRARSHRSASTIFRRG</sequence>
<evidence type="ECO:0000256" key="10">
    <source>
        <dbReference type="SAM" id="Phobius"/>
    </source>
</evidence>
<feature type="transmembrane region" description="Helical" evidence="10">
    <location>
        <begin position="172"/>
        <end position="191"/>
    </location>
</feature>
<keyword evidence="10" id="KW-0472">Membrane</keyword>
<feature type="transmembrane region" description="Helical" evidence="10">
    <location>
        <begin position="651"/>
        <end position="670"/>
    </location>
</feature>
<dbReference type="PANTHER" id="PTHR11774">
    <property type="entry name" value="GERANYLGERANYL TRANSFERASE TYPE BETA SUBUNIT"/>
    <property type="match status" value="1"/>
</dbReference>
<keyword evidence="7" id="KW-0862">Zinc</keyword>
<evidence type="ECO:0000313" key="13">
    <source>
        <dbReference type="Proteomes" id="UP001642464"/>
    </source>
</evidence>
<organism evidence="12 13">
    <name type="scientific">Durusdinium trenchii</name>
    <dbReference type="NCBI Taxonomy" id="1381693"/>
    <lineage>
        <taxon>Eukaryota</taxon>
        <taxon>Sar</taxon>
        <taxon>Alveolata</taxon>
        <taxon>Dinophyceae</taxon>
        <taxon>Suessiales</taxon>
        <taxon>Symbiodiniaceae</taxon>
        <taxon>Durusdinium</taxon>
    </lineage>
</organism>
<dbReference type="InterPro" id="IPR001330">
    <property type="entry name" value="Prenyltrans"/>
</dbReference>
<feature type="transmembrane region" description="Helical" evidence="10">
    <location>
        <begin position="677"/>
        <end position="697"/>
    </location>
</feature>
<feature type="non-terminal residue" evidence="12">
    <location>
        <position position="1"/>
    </location>
</feature>
<comment type="cofactor">
    <cofactor evidence="1">
        <name>Zn(2+)</name>
        <dbReference type="ChEBI" id="CHEBI:29105"/>
    </cofactor>
</comment>
<evidence type="ECO:0000259" key="11">
    <source>
        <dbReference type="Pfam" id="PF00432"/>
    </source>
</evidence>
<dbReference type="EMBL" id="CAXAMM010015535">
    <property type="protein sequence ID" value="CAK9036501.1"/>
    <property type="molecule type" value="Genomic_DNA"/>
</dbReference>
<name>A0ABP0LCJ6_9DINO</name>
<dbReference type="InterPro" id="IPR008930">
    <property type="entry name" value="Terpenoid_cyclase/PrenylTrfase"/>
</dbReference>
<protein>
    <recommendedName>
        <fullName evidence="8">Geranylgeranyl transferase type II subunit beta</fullName>
    </recommendedName>
    <alternativeName>
        <fullName evidence="9">Type II protein geranyl-geranyltransferase subunit beta</fullName>
    </alternativeName>
</protein>
<accession>A0ABP0LCJ6</accession>
<proteinExistence type="inferred from homology"/>
<feature type="domain" description="Prenyltransferase alpha-alpha toroid" evidence="11">
    <location>
        <begin position="32"/>
        <end position="71"/>
    </location>
</feature>
<dbReference type="InterPro" id="IPR045089">
    <property type="entry name" value="PGGT1B-like"/>
</dbReference>
<reference evidence="12 13" key="1">
    <citation type="submission" date="2024-02" db="EMBL/GenBank/DDBJ databases">
        <authorList>
            <person name="Chen Y."/>
            <person name="Shah S."/>
            <person name="Dougan E. K."/>
            <person name="Thang M."/>
            <person name="Chan C."/>
        </authorList>
    </citation>
    <scope>NUCLEOTIDE SEQUENCE [LARGE SCALE GENOMIC DNA]</scope>
</reference>
<evidence type="ECO:0000256" key="6">
    <source>
        <dbReference type="ARBA" id="ARBA00022737"/>
    </source>
</evidence>
<keyword evidence="5" id="KW-0479">Metal-binding</keyword>
<feature type="transmembrane region" description="Helical" evidence="10">
    <location>
        <begin position="598"/>
        <end position="617"/>
    </location>
</feature>
<dbReference type="SUPFAM" id="SSF48239">
    <property type="entry name" value="Terpenoid cyclases/Protein prenyltransferases"/>
    <property type="match status" value="2"/>
</dbReference>
<keyword evidence="13" id="KW-1185">Reference proteome</keyword>
<feature type="transmembrane region" description="Helical" evidence="10">
    <location>
        <begin position="567"/>
        <end position="586"/>
    </location>
</feature>
<evidence type="ECO:0000256" key="4">
    <source>
        <dbReference type="ARBA" id="ARBA00022679"/>
    </source>
</evidence>
<comment type="similarity">
    <text evidence="2">Belongs to the protein prenyltransferase subunit beta family.</text>
</comment>
<comment type="caution">
    <text evidence="12">The sequence shown here is derived from an EMBL/GenBank/DDBJ whole genome shotgun (WGS) entry which is preliminary data.</text>
</comment>
<keyword evidence="10" id="KW-0812">Transmembrane</keyword>
<evidence type="ECO:0000256" key="2">
    <source>
        <dbReference type="ARBA" id="ARBA00010497"/>
    </source>
</evidence>
<dbReference type="Pfam" id="PF00432">
    <property type="entry name" value="Prenyltrans"/>
    <property type="match status" value="2"/>
</dbReference>